<organism evidence="8">
    <name type="scientific">Cladocopium goreaui</name>
    <dbReference type="NCBI Taxonomy" id="2562237"/>
    <lineage>
        <taxon>Eukaryota</taxon>
        <taxon>Sar</taxon>
        <taxon>Alveolata</taxon>
        <taxon>Dinophyceae</taxon>
        <taxon>Suessiales</taxon>
        <taxon>Symbiodiniaceae</taxon>
        <taxon>Cladocopium</taxon>
    </lineage>
</organism>
<protein>
    <submittedName>
        <fullName evidence="8">Uncharacterized protein</fullName>
    </submittedName>
</protein>
<dbReference type="Pfam" id="PF01758">
    <property type="entry name" value="SBF"/>
    <property type="match status" value="1"/>
</dbReference>
<dbReference type="GO" id="GO:0016020">
    <property type="term" value="C:membrane"/>
    <property type="evidence" value="ECO:0007669"/>
    <property type="project" value="UniProtKB-SubCell"/>
</dbReference>
<dbReference type="PANTHER" id="PTHR10361">
    <property type="entry name" value="SODIUM-BILE ACID COTRANSPORTER"/>
    <property type="match status" value="1"/>
</dbReference>
<evidence type="ECO:0000256" key="4">
    <source>
        <dbReference type="ARBA" id="ARBA00022989"/>
    </source>
</evidence>
<feature type="transmembrane region" description="Helical" evidence="7">
    <location>
        <begin position="6"/>
        <end position="25"/>
    </location>
</feature>
<evidence type="ECO:0000313" key="9">
    <source>
        <dbReference type="EMBL" id="CAL1139240.1"/>
    </source>
</evidence>
<keyword evidence="4 7" id="KW-1133">Transmembrane helix</keyword>
<feature type="transmembrane region" description="Helical" evidence="7">
    <location>
        <begin position="253"/>
        <end position="278"/>
    </location>
</feature>
<keyword evidence="5 7" id="KW-0472">Membrane</keyword>
<sequence>MDALQLVFGIIVVVLMLGLGAAMSPKDFKAALRMWKAPLVAVLCQFILMPLISFGLALGLGVTKEQGLSMLVVGCSPGGSTSNLFAYYSRADLPLSILATSLSTLLSVAFMPLCMFIYSGPFTDETVEIPLTSLVMPLSLVILPVMMGMGIRHFSQKVALWMEKAASILGTIFLLAALVMGVVSNSHLFTDHWKLWLASALLMPLGSTLGYVNARVAQLPPKACRTICLETGLQNSTLALTILAFSFGDTESFGAVSVFPLLYSLFLLIDGVLITILFRFLSRNEGIEDAGNNAEGKEKAEEPSEQKPQSRMSSEAKAESVVSEKDGSPDRNTSVAEHKPGHFASVV</sequence>
<dbReference type="EMBL" id="CAMXCT020001024">
    <property type="protein sequence ID" value="CAL1139240.1"/>
    <property type="molecule type" value="Genomic_DNA"/>
</dbReference>
<feature type="transmembrane region" description="Helical" evidence="7">
    <location>
        <begin position="195"/>
        <end position="214"/>
    </location>
</feature>
<feature type="transmembrane region" description="Helical" evidence="7">
    <location>
        <begin position="166"/>
        <end position="183"/>
    </location>
</feature>
<dbReference type="OrthoDB" id="203097at2759"/>
<dbReference type="Proteomes" id="UP001152797">
    <property type="component" value="Unassembled WGS sequence"/>
</dbReference>
<name>A0A9P1FT38_9DINO</name>
<keyword evidence="10" id="KW-1185">Reference proteome</keyword>
<dbReference type="EMBL" id="CAMXCT030001024">
    <property type="protein sequence ID" value="CAL4773177.1"/>
    <property type="molecule type" value="Genomic_DNA"/>
</dbReference>
<evidence type="ECO:0000256" key="6">
    <source>
        <dbReference type="SAM" id="MobiDB-lite"/>
    </source>
</evidence>
<dbReference type="InterPro" id="IPR004710">
    <property type="entry name" value="Bilac:Na_transpt"/>
</dbReference>
<comment type="caution">
    <text evidence="8">The sequence shown here is derived from an EMBL/GenBank/DDBJ whole genome shotgun (WGS) entry which is preliminary data.</text>
</comment>
<accession>A0A9P1FT38</accession>
<dbReference type="PANTHER" id="PTHR10361:SF28">
    <property type="entry name" value="P3 PROTEIN-RELATED"/>
    <property type="match status" value="1"/>
</dbReference>
<dbReference type="EMBL" id="CAMXCT010001024">
    <property type="protein sequence ID" value="CAI3985865.1"/>
    <property type="molecule type" value="Genomic_DNA"/>
</dbReference>
<evidence type="ECO:0000256" key="1">
    <source>
        <dbReference type="ARBA" id="ARBA00004141"/>
    </source>
</evidence>
<evidence type="ECO:0000256" key="2">
    <source>
        <dbReference type="ARBA" id="ARBA00006528"/>
    </source>
</evidence>
<evidence type="ECO:0000256" key="5">
    <source>
        <dbReference type="ARBA" id="ARBA00023136"/>
    </source>
</evidence>
<evidence type="ECO:0000256" key="3">
    <source>
        <dbReference type="ARBA" id="ARBA00022692"/>
    </source>
</evidence>
<comment type="similarity">
    <text evidence="2">Belongs to the bile acid:sodium symporter (BASS) (TC 2.A.28) family.</text>
</comment>
<dbReference type="AlphaFoldDB" id="A0A9P1FT38"/>
<evidence type="ECO:0000313" key="8">
    <source>
        <dbReference type="EMBL" id="CAI3985865.1"/>
    </source>
</evidence>
<reference evidence="8" key="1">
    <citation type="submission" date="2022-10" db="EMBL/GenBank/DDBJ databases">
        <authorList>
            <person name="Chen Y."/>
            <person name="Dougan E. K."/>
            <person name="Chan C."/>
            <person name="Rhodes N."/>
            <person name="Thang M."/>
        </authorList>
    </citation>
    <scope>NUCLEOTIDE SEQUENCE</scope>
</reference>
<proteinExistence type="inferred from homology"/>
<feature type="transmembrane region" description="Helical" evidence="7">
    <location>
        <begin position="95"/>
        <end position="119"/>
    </location>
</feature>
<comment type="subcellular location">
    <subcellularLocation>
        <location evidence="1">Membrane</location>
        <topology evidence="1">Multi-pass membrane protein</topology>
    </subcellularLocation>
</comment>
<evidence type="ECO:0000256" key="7">
    <source>
        <dbReference type="SAM" id="Phobius"/>
    </source>
</evidence>
<reference evidence="9" key="2">
    <citation type="submission" date="2024-04" db="EMBL/GenBank/DDBJ databases">
        <authorList>
            <person name="Chen Y."/>
            <person name="Shah S."/>
            <person name="Dougan E. K."/>
            <person name="Thang M."/>
            <person name="Chan C."/>
        </authorList>
    </citation>
    <scope>NUCLEOTIDE SEQUENCE [LARGE SCALE GENOMIC DNA]</scope>
</reference>
<keyword evidence="3 7" id="KW-0812">Transmembrane</keyword>
<gene>
    <name evidence="8" type="ORF">C1SCF055_LOCUS13259</name>
</gene>
<feature type="transmembrane region" description="Helical" evidence="7">
    <location>
        <begin position="226"/>
        <end position="247"/>
    </location>
</feature>
<dbReference type="InterPro" id="IPR038770">
    <property type="entry name" value="Na+/solute_symporter_sf"/>
</dbReference>
<feature type="transmembrane region" description="Helical" evidence="7">
    <location>
        <begin position="37"/>
        <end position="62"/>
    </location>
</feature>
<dbReference type="GO" id="GO:0008508">
    <property type="term" value="F:bile acid:sodium symporter activity"/>
    <property type="evidence" value="ECO:0007669"/>
    <property type="project" value="TreeGrafter"/>
</dbReference>
<feature type="region of interest" description="Disordered" evidence="6">
    <location>
        <begin position="289"/>
        <end position="347"/>
    </location>
</feature>
<dbReference type="Gene3D" id="1.20.1530.20">
    <property type="match status" value="1"/>
</dbReference>
<feature type="compositionally biased region" description="Basic and acidic residues" evidence="6">
    <location>
        <begin position="295"/>
        <end position="305"/>
    </location>
</feature>
<dbReference type="InterPro" id="IPR002657">
    <property type="entry name" value="BilAc:Na_symport/Acr3"/>
</dbReference>
<feature type="compositionally biased region" description="Basic and acidic residues" evidence="6">
    <location>
        <begin position="314"/>
        <end position="329"/>
    </location>
</feature>
<feature type="transmembrane region" description="Helical" evidence="7">
    <location>
        <begin position="131"/>
        <end position="154"/>
    </location>
</feature>
<evidence type="ECO:0000313" key="10">
    <source>
        <dbReference type="Proteomes" id="UP001152797"/>
    </source>
</evidence>